<evidence type="ECO:0000256" key="1">
    <source>
        <dbReference type="ARBA" id="ARBA00023015"/>
    </source>
</evidence>
<protein>
    <submittedName>
        <fullName evidence="5">LacI family DNA-binding transcriptional regulator</fullName>
    </submittedName>
</protein>
<evidence type="ECO:0000259" key="4">
    <source>
        <dbReference type="PROSITE" id="PS50932"/>
    </source>
</evidence>
<proteinExistence type="predicted"/>
<dbReference type="SUPFAM" id="SSF53822">
    <property type="entry name" value="Periplasmic binding protein-like I"/>
    <property type="match status" value="1"/>
</dbReference>
<dbReference type="PANTHER" id="PTHR30146">
    <property type="entry name" value="LACI-RELATED TRANSCRIPTIONAL REPRESSOR"/>
    <property type="match status" value="1"/>
</dbReference>
<dbReference type="InterPro" id="IPR028082">
    <property type="entry name" value="Peripla_BP_I"/>
</dbReference>
<keyword evidence="1" id="KW-0805">Transcription regulation</keyword>
<name>A0ABV6R8B0_9MICO</name>
<dbReference type="Proteomes" id="UP001589793">
    <property type="component" value="Unassembled WGS sequence"/>
</dbReference>
<evidence type="ECO:0000256" key="3">
    <source>
        <dbReference type="ARBA" id="ARBA00023163"/>
    </source>
</evidence>
<comment type="caution">
    <text evidence="5">The sequence shown here is derived from an EMBL/GenBank/DDBJ whole genome shotgun (WGS) entry which is preliminary data.</text>
</comment>
<dbReference type="SMART" id="SM00354">
    <property type="entry name" value="HTH_LACI"/>
    <property type="match status" value="1"/>
</dbReference>
<dbReference type="PANTHER" id="PTHR30146:SF155">
    <property type="entry name" value="ALANINE RACEMASE"/>
    <property type="match status" value="1"/>
</dbReference>
<organism evidence="5 6">
    <name type="scientific">Brachybacterium hainanense</name>
    <dbReference type="NCBI Taxonomy" id="1541174"/>
    <lineage>
        <taxon>Bacteria</taxon>
        <taxon>Bacillati</taxon>
        <taxon>Actinomycetota</taxon>
        <taxon>Actinomycetes</taxon>
        <taxon>Micrococcales</taxon>
        <taxon>Dermabacteraceae</taxon>
        <taxon>Brachybacterium</taxon>
    </lineage>
</organism>
<keyword evidence="6" id="KW-1185">Reference proteome</keyword>
<dbReference type="InterPro" id="IPR010982">
    <property type="entry name" value="Lambda_DNA-bd_dom_sf"/>
</dbReference>
<accession>A0ABV6R8B0</accession>
<evidence type="ECO:0000256" key="2">
    <source>
        <dbReference type="ARBA" id="ARBA00023125"/>
    </source>
</evidence>
<dbReference type="CDD" id="cd01392">
    <property type="entry name" value="HTH_LacI"/>
    <property type="match status" value="1"/>
</dbReference>
<dbReference type="GO" id="GO:0003677">
    <property type="term" value="F:DNA binding"/>
    <property type="evidence" value="ECO:0007669"/>
    <property type="project" value="UniProtKB-KW"/>
</dbReference>
<evidence type="ECO:0000313" key="5">
    <source>
        <dbReference type="EMBL" id="MFC0673221.1"/>
    </source>
</evidence>
<reference evidence="5 6" key="1">
    <citation type="submission" date="2024-09" db="EMBL/GenBank/DDBJ databases">
        <authorList>
            <person name="Sun Q."/>
            <person name="Mori K."/>
        </authorList>
    </citation>
    <scope>NUCLEOTIDE SEQUENCE [LARGE SCALE GENOMIC DNA]</scope>
    <source>
        <strain evidence="5 6">CICC 10874</strain>
    </source>
</reference>
<dbReference type="InterPro" id="IPR046335">
    <property type="entry name" value="LacI/GalR-like_sensor"/>
</dbReference>
<dbReference type="InterPro" id="IPR000843">
    <property type="entry name" value="HTH_LacI"/>
</dbReference>
<dbReference type="Pfam" id="PF13377">
    <property type="entry name" value="Peripla_BP_3"/>
    <property type="match status" value="1"/>
</dbReference>
<dbReference type="Pfam" id="PF00356">
    <property type="entry name" value="LacI"/>
    <property type="match status" value="1"/>
</dbReference>
<dbReference type="EMBL" id="JBHLSV010000004">
    <property type="protein sequence ID" value="MFC0673221.1"/>
    <property type="molecule type" value="Genomic_DNA"/>
</dbReference>
<sequence>MPSRPHRPRRTTIVDIARELELSIASVSCALNGKPGVSEATRERILRTAREMGWTANHAARSLQSRRSQMIGLVLRRDPADAVQISDFMLRFIDGLNQPFTSREEAIALRTVRDVEAEIRTYRDWASQGRVDALVITDVMAEDPRLPLLAELDVPAVVVGDVRGLADLPSVWTDDEVAMRLSIEHLAAQGHRTAARIHEGEHLRHGRVRSAAFARAAQQAGIGIAAMIPSVVGADAAARQLQELLASDPAPTALQFDSSLRAAEALRALRGMGLRVPEDIALLTLDNSPLCEITEPGLTAIDRDAFAYGATAGRAVLALLETDAREDVQGTTSRLVRRGSS</sequence>
<keyword evidence="2 5" id="KW-0238">DNA-binding</keyword>
<dbReference type="RefSeq" id="WP_376978619.1">
    <property type="nucleotide sequence ID" value="NZ_JBHLSV010000004.1"/>
</dbReference>
<evidence type="ECO:0000313" key="6">
    <source>
        <dbReference type="Proteomes" id="UP001589793"/>
    </source>
</evidence>
<dbReference type="Gene3D" id="3.40.50.2300">
    <property type="match status" value="2"/>
</dbReference>
<gene>
    <name evidence="5" type="ORF">ACFFF6_04540</name>
</gene>
<dbReference type="Gene3D" id="1.10.260.40">
    <property type="entry name" value="lambda repressor-like DNA-binding domains"/>
    <property type="match status" value="1"/>
</dbReference>
<dbReference type="SUPFAM" id="SSF47413">
    <property type="entry name" value="lambda repressor-like DNA-binding domains"/>
    <property type="match status" value="1"/>
</dbReference>
<dbReference type="PROSITE" id="PS50932">
    <property type="entry name" value="HTH_LACI_2"/>
    <property type="match status" value="1"/>
</dbReference>
<keyword evidence="3" id="KW-0804">Transcription</keyword>
<feature type="domain" description="HTH lacI-type" evidence="4">
    <location>
        <begin position="11"/>
        <end position="65"/>
    </location>
</feature>